<feature type="region of interest" description="Disordered" evidence="14">
    <location>
        <begin position="267"/>
        <end position="292"/>
    </location>
</feature>
<keyword evidence="10" id="KW-0675">Receptor</keyword>
<dbReference type="InterPro" id="IPR008365">
    <property type="entry name" value="Prostanoid_rcpt"/>
</dbReference>
<evidence type="ECO:0000313" key="18">
    <source>
        <dbReference type="Proteomes" id="UP000694388"/>
    </source>
</evidence>
<dbReference type="GO" id="GO:0045907">
    <property type="term" value="P:positive regulation of vasoconstriction"/>
    <property type="evidence" value="ECO:0007669"/>
    <property type="project" value="TreeGrafter"/>
</dbReference>
<accession>A0A8C4QSP2</accession>
<evidence type="ECO:0000256" key="9">
    <source>
        <dbReference type="ARBA" id="ARBA00023157"/>
    </source>
</evidence>
<sequence length="488" mass="54148">MKPFNCDTWIKMSLLMQRERRTLQFNNNNNNNNKNLQLILCCTGLIGTDLLGLLATGAVVIPIHILDVKWQTADPNSHLCNTFGVAMVFFGQSSLLLSCVLALERLSGVTKPLAHIKAPRRAFWGILSSWGVAFFASIAPLVGIGSYEVQWPGSWCFLATGPLFSQTLDIYNTSLIIDTVNSSWTSVSAQPLKTDRYNLDSTVLPETATNMRSIPEELIETRPTLDFAVLGNTVKLRSEILIPHSDGMNFPLKTRLHALKRRRYLQRPERTPTSVVSGGDVGHTNESSKGMLKHTNYTGGRMGPRGPGWGALVFSVLGLCSLGVSLSSNVVTSVCLARRSVTWSGNRRRCNSGHEVEMLVQLLGIMFAATVCWCPLLVILLWIVLSQPPLHCQRLLLTIRLATWNQILDPWVYILCRRSVLRRLCPKMAAALMSPQGSVTNRLCMGDMKQRTGSRQHRQWTLSRSSSHSPSISSSLSPTITLHEQSLL</sequence>
<keyword evidence="5 15" id="KW-0812">Transmembrane</keyword>
<dbReference type="InterPro" id="IPR000276">
    <property type="entry name" value="GPCR_Rhodpsn"/>
</dbReference>
<proteinExistence type="predicted"/>
<feature type="transmembrane region" description="Helical" evidence="15">
    <location>
        <begin position="358"/>
        <end position="385"/>
    </location>
</feature>
<evidence type="ECO:0000313" key="17">
    <source>
        <dbReference type="Ensembl" id="ENSEBUP00000019795.1"/>
    </source>
</evidence>
<dbReference type="PROSITE" id="PS50262">
    <property type="entry name" value="G_PROTEIN_RECEP_F1_2"/>
    <property type="match status" value="1"/>
</dbReference>
<reference evidence="17" key="2">
    <citation type="submission" date="2025-09" db="UniProtKB">
        <authorList>
            <consortium name="Ensembl"/>
        </authorList>
    </citation>
    <scope>IDENTIFICATION</scope>
</reference>
<keyword evidence="7" id="KW-0297">G-protein coupled receptor</keyword>
<comment type="subcellular location">
    <subcellularLocation>
        <location evidence="1">Cell membrane</location>
        <topology evidence="1">Multi-pass membrane protein</topology>
    </subcellularLocation>
</comment>
<keyword evidence="3" id="KW-1003">Cell membrane</keyword>
<dbReference type="Gene3D" id="1.20.1070.10">
    <property type="entry name" value="Rhodopsin 7-helix transmembrane proteins"/>
    <property type="match status" value="2"/>
</dbReference>
<feature type="domain" description="G-protein coupled receptors family 1 profile" evidence="16">
    <location>
        <begin position="48"/>
        <end position="413"/>
    </location>
</feature>
<dbReference type="SUPFAM" id="SSF81321">
    <property type="entry name" value="Family A G protein-coupled receptor-like"/>
    <property type="match status" value="1"/>
</dbReference>
<dbReference type="Pfam" id="PF00001">
    <property type="entry name" value="7tm_1"/>
    <property type="match status" value="1"/>
</dbReference>
<evidence type="ECO:0000256" key="3">
    <source>
        <dbReference type="ARBA" id="ARBA00022475"/>
    </source>
</evidence>
<dbReference type="GeneTree" id="ENSGT01030000234559"/>
<evidence type="ECO:0000256" key="6">
    <source>
        <dbReference type="ARBA" id="ARBA00022989"/>
    </source>
</evidence>
<reference evidence="17" key="1">
    <citation type="submission" date="2025-08" db="UniProtKB">
        <authorList>
            <consortium name="Ensembl"/>
        </authorList>
    </citation>
    <scope>IDENTIFICATION</scope>
</reference>
<evidence type="ECO:0000256" key="7">
    <source>
        <dbReference type="ARBA" id="ARBA00023040"/>
    </source>
</evidence>
<dbReference type="PRINTS" id="PR00429">
    <property type="entry name" value="THROMBOXANER"/>
</dbReference>
<dbReference type="Ensembl" id="ENSEBUT00000020371.1">
    <property type="protein sequence ID" value="ENSEBUP00000019795.1"/>
    <property type="gene ID" value="ENSEBUG00000012299.1"/>
</dbReference>
<dbReference type="GO" id="GO:0005886">
    <property type="term" value="C:plasma membrane"/>
    <property type="evidence" value="ECO:0007669"/>
    <property type="project" value="UniProtKB-SubCell"/>
</dbReference>
<dbReference type="Proteomes" id="UP000694388">
    <property type="component" value="Unplaced"/>
</dbReference>
<feature type="compositionally biased region" description="Low complexity" evidence="14">
    <location>
        <begin position="465"/>
        <end position="488"/>
    </location>
</feature>
<organism evidence="17 18">
    <name type="scientific">Eptatretus burgeri</name>
    <name type="common">Inshore hagfish</name>
    <dbReference type="NCBI Taxonomy" id="7764"/>
    <lineage>
        <taxon>Eukaryota</taxon>
        <taxon>Metazoa</taxon>
        <taxon>Chordata</taxon>
        <taxon>Craniata</taxon>
        <taxon>Vertebrata</taxon>
        <taxon>Cyclostomata</taxon>
        <taxon>Myxini</taxon>
        <taxon>Myxiniformes</taxon>
        <taxon>Myxinidae</taxon>
        <taxon>Eptatretinae</taxon>
        <taxon>Eptatretus</taxon>
    </lineage>
</organism>
<dbReference type="InterPro" id="IPR017452">
    <property type="entry name" value="GPCR_Rhodpsn_7TM"/>
</dbReference>
<evidence type="ECO:0000259" key="16">
    <source>
        <dbReference type="PROSITE" id="PS50262"/>
    </source>
</evidence>
<dbReference type="GO" id="GO:0006954">
    <property type="term" value="P:inflammatory response"/>
    <property type="evidence" value="ECO:0007669"/>
    <property type="project" value="TreeGrafter"/>
</dbReference>
<feature type="transmembrane region" description="Helical" evidence="15">
    <location>
        <begin position="123"/>
        <end position="145"/>
    </location>
</feature>
<feature type="transmembrane region" description="Helical" evidence="15">
    <location>
        <begin position="309"/>
        <end position="337"/>
    </location>
</feature>
<evidence type="ECO:0000256" key="2">
    <source>
        <dbReference type="ARBA" id="ARBA00017628"/>
    </source>
</evidence>
<dbReference type="GO" id="GO:0004960">
    <property type="term" value="F:thromboxane receptor activity"/>
    <property type="evidence" value="ECO:0007669"/>
    <property type="project" value="InterPro"/>
</dbReference>
<keyword evidence="6 15" id="KW-1133">Transmembrane helix</keyword>
<dbReference type="PANTHER" id="PTHR11866">
    <property type="entry name" value="G-PROTEIN COUPLED RECEPTOR FAMILY 1 MEMBER"/>
    <property type="match status" value="1"/>
</dbReference>
<dbReference type="GO" id="GO:0045777">
    <property type="term" value="P:positive regulation of blood pressure"/>
    <property type="evidence" value="ECO:0007669"/>
    <property type="project" value="TreeGrafter"/>
</dbReference>
<name>A0A8C4QSP2_EPTBU</name>
<keyword evidence="18" id="KW-1185">Reference proteome</keyword>
<evidence type="ECO:0000256" key="8">
    <source>
        <dbReference type="ARBA" id="ARBA00023136"/>
    </source>
</evidence>
<feature type="transmembrane region" description="Helical" evidence="15">
    <location>
        <begin position="83"/>
        <end position="103"/>
    </location>
</feature>
<evidence type="ECO:0000256" key="4">
    <source>
        <dbReference type="ARBA" id="ARBA00022553"/>
    </source>
</evidence>
<feature type="transmembrane region" description="Helical" evidence="15">
    <location>
        <begin position="38"/>
        <end position="63"/>
    </location>
</feature>
<dbReference type="PRINTS" id="PR01788">
    <property type="entry name" value="PROSTANOIDR"/>
</dbReference>
<dbReference type="PANTHER" id="PTHR11866:SF5">
    <property type="entry name" value="THROMBOXANE A2 RECEPTOR"/>
    <property type="match status" value="1"/>
</dbReference>
<dbReference type="GO" id="GO:0007189">
    <property type="term" value="P:adenylate cyclase-activating G protein-coupled receptor signaling pathway"/>
    <property type="evidence" value="ECO:0007669"/>
    <property type="project" value="TreeGrafter"/>
</dbReference>
<dbReference type="AlphaFoldDB" id="A0A8C4QSP2"/>
<keyword evidence="8 15" id="KW-0472">Membrane</keyword>
<dbReference type="GO" id="GO:0007204">
    <property type="term" value="P:positive regulation of cytosolic calcium ion concentration"/>
    <property type="evidence" value="ECO:0007669"/>
    <property type="project" value="TreeGrafter"/>
</dbReference>
<protein>
    <recommendedName>
        <fullName evidence="2">Thromboxane A2 receptor</fullName>
    </recommendedName>
    <alternativeName>
        <fullName evidence="13">Prostanoid TP receptor</fullName>
    </alternativeName>
</protein>
<keyword evidence="9" id="KW-1015">Disulfide bond</keyword>
<evidence type="ECO:0000256" key="1">
    <source>
        <dbReference type="ARBA" id="ARBA00004651"/>
    </source>
</evidence>
<evidence type="ECO:0000256" key="5">
    <source>
        <dbReference type="ARBA" id="ARBA00022692"/>
    </source>
</evidence>
<keyword evidence="11" id="KW-0325">Glycoprotein</keyword>
<evidence type="ECO:0000256" key="10">
    <source>
        <dbReference type="ARBA" id="ARBA00023170"/>
    </source>
</evidence>
<dbReference type="InterPro" id="IPR001105">
    <property type="entry name" value="Thbox_rcpt"/>
</dbReference>
<evidence type="ECO:0000256" key="14">
    <source>
        <dbReference type="SAM" id="MobiDB-lite"/>
    </source>
</evidence>
<evidence type="ECO:0000256" key="15">
    <source>
        <dbReference type="SAM" id="Phobius"/>
    </source>
</evidence>
<keyword evidence="4" id="KW-0597">Phosphoprotein</keyword>
<evidence type="ECO:0000256" key="12">
    <source>
        <dbReference type="ARBA" id="ARBA00023224"/>
    </source>
</evidence>
<keyword evidence="12" id="KW-0807">Transducer</keyword>
<evidence type="ECO:0000256" key="11">
    <source>
        <dbReference type="ARBA" id="ARBA00023180"/>
    </source>
</evidence>
<feature type="region of interest" description="Disordered" evidence="14">
    <location>
        <begin position="451"/>
        <end position="488"/>
    </location>
</feature>
<evidence type="ECO:0000256" key="13">
    <source>
        <dbReference type="ARBA" id="ARBA00029815"/>
    </source>
</evidence>